<keyword evidence="3 5" id="KW-1133">Transmembrane helix</keyword>
<keyword evidence="2 5" id="KW-0812">Transmembrane</keyword>
<dbReference type="OrthoDB" id="3437016at2759"/>
<feature type="transmembrane region" description="Helical" evidence="5">
    <location>
        <begin position="100"/>
        <end position="125"/>
    </location>
</feature>
<organism evidence="6 7">
    <name type="scientific">Thyridium curvatum</name>
    <dbReference type="NCBI Taxonomy" id="1093900"/>
    <lineage>
        <taxon>Eukaryota</taxon>
        <taxon>Fungi</taxon>
        <taxon>Dikarya</taxon>
        <taxon>Ascomycota</taxon>
        <taxon>Pezizomycotina</taxon>
        <taxon>Sordariomycetes</taxon>
        <taxon>Sordariomycetidae</taxon>
        <taxon>Thyridiales</taxon>
        <taxon>Thyridiaceae</taxon>
        <taxon>Thyridium</taxon>
    </lineage>
</organism>
<accession>A0A507B7Q1</accession>
<sequence>MAVLLVAALLHLPARKTWDTKNEASTFKMARLDIPGTAFLITFIIFLLLFLDTASQATASWTSLSWLLGSILSFACFISMEAGIATHTMTPLRILFGPEFLGAFLALDFGNVAWYGALFYIPLLYQAVGH</sequence>
<feature type="transmembrane region" description="Helical" evidence="5">
    <location>
        <begin position="63"/>
        <end position="80"/>
    </location>
</feature>
<keyword evidence="7" id="KW-1185">Reference proteome</keyword>
<dbReference type="RefSeq" id="XP_030994509.1">
    <property type="nucleotide sequence ID" value="XM_031141337.1"/>
</dbReference>
<evidence type="ECO:0000256" key="5">
    <source>
        <dbReference type="SAM" id="Phobius"/>
    </source>
</evidence>
<evidence type="ECO:0000256" key="4">
    <source>
        <dbReference type="ARBA" id="ARBA00023136"/>
    </source>
</evidence>
<dbReference type="PANTHER" id="PTHR23501:SF84">
    <property type="entry name" value="VACUOLAR MEMBRANE AMINO ACID UPTAKE TRANSPORTER FNX2"/>
    <property type="match status" value="1"/>
</dbReference>
<dbReference type="AlphaFoldDB" id="A0A507B7Q1"/>
<gene>
    <name evidence="6" type="ORF">E0L32_006678</name>
</gene>
<comment type="subcellular location">
    <subcellularLocation>
        <location evidence="1">Membrane</location>
        <topology evidence="1">Multi-pass membrane protein</topology>
    </subcellularLocation>
</comment>
<evidence type="ECO:0000313" key="7">
    <source>
        <dbReference type="Proteomes" id="UP000319257"/>
    </source>
</evidence>
<protein>
    <submittedName>
        <fullName evidence="6">Uncharacterized protein</fullName>
    </submittedName>
</protein>
<dbReference type="PANTHER" id="PTHR23501">
    <property type="entry name" value="MAJOR FACILITATOR SUPERFAMILY"/>
    <property type="match status" value="1"/>
</dbReference>
<evidence type="ECO:0000256" key="1">
    <source>
        <dbReference type="ARBA" id="ARBA00004141"/>
    </source>
</evidence>
<evidence type="ECO:0000313" key="6">
    <source>
        <dbReference type="EMBL" id="TPX12798.1"/>
    </source>
</evidence>
<dbReference type="EMBL" id="SKBQ01000039">
    <property type="protein sequence ID" value="TPX12798.1"/>
    <property type="molecule type" value="Genomic_DNA"/>
</dbReference>
<name>A0A507B7Q1_9PEZI</name>
<comment type="caution">
    <text evidence="6">The sequence shown here is derived from an EMBL/GenBank/DDBJ whole genome shotgun (WGS) entry which is preliminary data.</text>
</comment>
<dbReference type="GO" id="GO:0000329">
    <property type="term" value="C:fungal-type vacuole membrane"/>
    <property type="evidence" value="ECO:0007669"/>
    <property type="project" value="TreeGrafter"/>
</dbReference>
<reference evidence="6 7" key="1">
    <citation type="submission" date="2019-06" db="EMBL/GenBank/DDBJ databases">
        <title>Draft genome sequence of the filamentous fungus Phialemoniopsis curvata isolated from diesel fuel.</title>
        <authorList>
            <person name="Varaljay V.A."/>
            <person name="Lyon W.J."/>
            <person name="Crouch A.L."/>
            <person name="Drake C.E."/>
            <person name="Hollomon J.M."/>
            <person name="Nadeau L.J."/>
            <person name="Nunn H.S."/>
            <person name="Stevenson B.S."/>
            <person name="Bojanowski C.L."/>
            <person name="Crookes-Goodson W.J."/>
        </authorList>
    </citation>
    <scope>NUCLEOTIDE SEQUENCE [LARGE SCALE GENOMIC DNA]</scope>
    <source>
        <strain evidence="6 7">D216</strain>
    </source>
</reference>
<dbReference type="InParanoid" id="A0A507B7Q1"/>
<dbReference type="GeneID" id="41974125"/>
<evidence type="ECO:0000256" key="2">
    <source>
        <dbReference type="ARBA" id="ARBA00022692"/>
    </source>
</evidence>
<dbReference type="GO" id="GO:0015174">
    <property type="term" value="F:basic amino acid transmembrane transporter activity"/>
    <property type="evidence" value="ECO:0007669"/>
    <property type="project" value="TreeGrafter"/>
</dbReference>
<feature type="transmembrane region" description="Helical" evidence="5">
    <location>
        <begin position="32"/>
        <end position="51"/>
    </location>
</feature>
<proteinExistence type="predicted"/>
<evidence type="ECO:0000256" key="3">
    <source>
        <dbReference type="ARBA" id="ARBA00022989"/>
    </source>
</evidence>
<keyword evidence="4 5" id="KW-0472">Membrane</keyword>
<dbReference type="Proteomes" id="UP000319257">
    <property type="component" value="Unassembled WGS sequence"/>
</dbReference>